<evidence type="ECO:0000256" key="1">
    <source>
        <dbReference type="ARBA" id="ARBA00022729"/>
    </source>
</evidence>
<feature type="region of interest" description="Disordered" evidence="2">
    <location>
        <begin position="395"/>
        <end position="486"/>
    </location>
</feature>
<feature type="compositionally biased region" description="Polar residues" evidence="2">
    <location>
        <begin position="524"/>
        <end position="545"/>
    </location>
</feature>
<feature type="domain" description="CBM6" evidence="4">
    <location>
        <begin position="54"/>
        <end position="179"/>
    </location>
</feature>
<dbReference type="GO" id="GO:0030246">
    <property type="term" value="F:carbohydrate binding"/>
    <property type="evidence" value="ECO:0007669"/>
    <property type="project" value="InterPro"/>
</dbReference>
<gene>
    <name evidence="5" type="ORF">FisN_16Hu307</name>
</gene>
<feature type="compositionally biased region" description="Polar residues" evidence="2">
    <location>
        <begin position="465"/>
        <end position="478"/>
    </location>
</feature>
<sequence>MRLLATRILLSLFLLLESAMAAEWTAPFQQGRGQLRGREERKLRWGLHDGLFYNVVLAADYISVQGDISIQESSSLDDGLPYVAYLDAGDILTYQAVLQTTGKYSLKLRIASPFGEGGIQLRNPQNDSQIYASIDTLPASGDWNSWQTVEATFELLSLKFDLNLVVVEAGYNLLWLSLELLEETDSTAKLSEPPVTAPDVEPPPTTSHINSTCMVSLGADEYTTADEGARLSPENNTLELNTSSWAVYSIQVPADGKYIWQMRMTLTTPTGTLNLTNAETEDLYASIKESTLDSWRDINVVLLMAAGMHNVKIHIVEGTWTLSSVCLDEIDFENVHYLESININTRAPTIFIEATPTVAPMVSLNDPSTATMTPTSSAKAAATAAPTVLLNDPSTVTMAPTSSAQAAATSAPTVTSSQSNNSKTMTPTTPTEAAPTSTPVVTYSESSNAGIMSSASPTKGAPKANPTSTASSYTGTMPPTSPIEDLPTMAPVVVTMKSSITSTMAPTSSLQLFTTAPSVEAPTQAMNSSQPEAPAASSNDTTSLESQEIAFQFSADEASSMYGAVLEEASSENAACITQLDAFDWVRYPMSTIVGGNYTMEIRVSSASGKGAFDLIDYGTGITYTSMETIPATGEGNWETVSINVTLPEGDVHLMIRVREGGWMYTWIRFSENLAPKYNIIITG</sequence>
<dbReference type="InParanoid" id="A0A1Z5KT47"/>
<name>A0A1Z5KT47_FISSO</name>
<dbReference type="Pfam" id="PF03422">
    <property type="entry name" value="CBM_6"/>
    <property type="match status" value="2"/>
</dbReference>
<dbReference type="InterPro" id="IPR005084">
    <property type="entry name" value="CBM6"/>
</dbReference>
<feature type="region of interest" description="Disordered" evidence="2">
    <location>
        <begin position="520"/>
        <end position="545"/>
    </location>
</feature>
<organism evidence="5 6">
    <name type="scientific">Fistulifera solaris</name>
    <name type="common">Oleaginous diatom</name>
    <dbReference type="NCBI Taxonomy" id="1519565"/>
    <lineage>
        <taxon>Eukaryota</taxon>
        <taxon>Sar</taxon>
        <taxon>Stramenopiles</taxon>
        <taxon>Ochrophyta</taxon>
        <taxon>Bacillariophyta</taxon>
        <taxon>Bacillariophyceae</taxon>
        <taxon>Bacillariophycidae</taxon>
        <taxon>Naviculales</taxon>
        <taxon>Naviculaceae</taxon>
        <taxon>Fistulifera</taxon>
    </lineage>
</organism>
<feature type="domain" description="CBM6" evidence="4">
    <location>
        <begin position="549"/>
        <end position="671"/>
    </location>
</feature>
<keyword evidence="1 3" id="KW-0732">Signal</keyword>
<dbReference type="SMART" id="SM00606">
    <property type="entry name" value="CBD_IV"/>
    <property type="match status" value="2"/>
</dbReference>
<dbReference type="PROSITE" id="PS51175">
    <property type="entry name" value="CBM6"/>
    <property type="match status" value="2"/>
</dbReference>
<evidence type="ECO:0000259" key="4">
    <source>
        <dbReference type="PROSITE" id="PS51175"/>
    </source>
</evidence>
<dbReference type="SUPFAM" id="SSF49785">
    <property type="entry name" value="Galactose-binding domain-like"/>
    <property type="match status" value="2"/>
</dbReference>
<proteinExistence type="predicted"/>
<dbReference type="Proteomes" id="UP000198406">
    <property type="component" value="Unassembled WGS sequence"/>
</dbReference>
<reference evidence="5 6" key="1">
    <citation type="journal article" date="2015" name="Plant Cell">
        <title>Oil accumulation by the oleaginous diatom Fistulifera solaris as revealed by the genome and transcriptome.</title>
        <authorList>
            <person name="Tanaka T."/>
            <person name="Maeda Y."/>
            <person name="Veluchamy A."/>
            <person name="Tanaka M."/>
            <person name="Abida H."/>
            <person name="Marechal E."/>
            <person name="Bowler C."/>
            <person name="Muto M."/>
            <person name="Sunaga Y."/>
            <person name="Tanaka M."/>
            <person name="Yoshino T."/>
            <person name="Taniguchi T."/>
            <person name="Fukuda Y."/>
            <person name="Nemoto M."/>
            <person name="Matsumoto M."/>
            <person name="Wong P.S."/>
            <person name="Aburatani S."/>
            <person name="Fujibuchi W."/>
        </authorList>
    </citation>
    <scope>NUCLEOTIDE SEQUENCE [LARGE SCALE GENOMIC DNA]</scope>
    <source>
        <strain evidence="5 6">JPCC DA0580</strain>
    </source>
</reference>
<dbReference type="InterPro" id="IPR006584">
    <property type="entry name" value="Cellulose-bd_IV"/>
</dbReference>
<feature type="compositionally biased region" description="Low complexity" evidence="2">
    <location>
        <begin position="399"/>
        <end position="442"/>
    </location>
</feature>
<dbReference type="Gene3D" id="2.60.120.260">
    <property type="entry name" value="Galactose-binding domain-like"/>
    <property type="match status" value="3"/>
</dbReference>
<evidence type="ECO:0000313" key="6">
    <source>
        <dbReference type="Proteomes" id="UP000198406"/>
    </source>
</evidence>
<evidence type="ECO:0000256" key="3">
    <source>
        <dbReference type="SAM" id="SignalP"/>
    </source>
</evidence>
<comment type="caution">
    <text evidence="5">The sequence shown here is derived from an EMBL/GenBank/DDBJ whole genome shotgun (WGS) entry which is preliminary data.</text>
</comment>
<accession>A0A1Z5KT47</accession>
<feature type="signal peptide" evidence="3">
    <location>
        <begin position="1"/>
        <end position="21"/>
    </location>
</feature>
<feature type="chain" id="PRO_5011967009" description="CBM6 domain-containing protein" evidence="3">
    <location>
        <begin position="22"/>
        <end position="684"/>
    </location>
</feature>
<dbReference type="InterPro" id="IPR008979">
    <property type="entry name" value="Galactose-bd-like_sf"/>
</dbReference>
<dbReference type="EMBL" id="BDSP01000289">
    <property type="protein sequence ID" value="GAX29262.1"/>
    <property type="molecule type" value="Genomic_DNA"/>
</dbReference>
<evidence type="ECO:0000313" key="5">
    <source>
        <dbReference type="EMBL" id="GAX29262.1"/>
    </source>
</evidence>
<protein>
    <recommendedName>
        <fullName evidence="4">CBM6 domain-containing protein</fullName>
    </recommendedName>
</protein>
<dbReference type="AlphaFoldDB" id="A0A1Z5KT47"/>
<evidence type="ECO:0000256" key="2">
    <source>
        <dbReference type="SAM" id="MobiDB-lite"/>
    </source>
</evidence>
<keyword evidence="6" id="KW-1185">Reference proteome</keyword>
<feature type="compositionally biased region" description="Polar residues" evidence="2">
    <location>
        <begin position="443"/>
        <end position="457"/>
    </location>
</feature>